<comment type="catalytic activity">
    <reaction evidence="6 7">
        <text>lipid IVA (E. coli) + CMP-3-deoxy-beta-D-manno-octulosonate = alpha-Kdo-(2-&gt;6)-lipid IVA (E. coli) + CMP + H(+)</text>
        <dbReference type="Rhea" id="RHEA:28066"/>
        <dbReference type="ChEBI" id="CHEBI:15378"/>
        <dbReference type="ChEBI" id="CHEBI:58603"/>
        <dbReference type="ChEBI" id="CHEBI:60364"/>
        <dbReference type="ChEBI" id="CHEBI:60377"/>
        <dbReference type="ChEBI" id="CHEBI:85987"/>
        <dbReference type="EC" id="2.4.99.12"/>
    </reaction>
</comment>
<accession>A0ABV9NFQ0</accession>
<comment type="similarity">
    <text evidence="7">Belongs to the glycosyltransferase group 1 family.</text>
</comment>
<dbReference type="InterPro" id="IPR039901">
    <property type="entry name" value="Kdotransferase"/>
</dbReference>
<feature type="transmembrane region" description="Helical" evidence="7">
    <location>
        <begin position="12"/>
        <end position="31"/>
    </location>
</feature>
<organism evidence="9 10">
    <name type="scientific">Coralloluteibacterium thermophilum</name>
    <dbReference type="NCBI Taxonomy" id="2707049"/>
    <lineage>
        <taxon>Bacteria</taxon>
        <taxon>Pseudomonadati</taxon>
        <taxon>Pseudomonadota</taxon>
        <taxon>Gammaproteobacteria</taxon>
        <taxon>Lysobacterales</taxon>
        <taxon>Lysobacteraceae</taxon>
        <taxon>Coralloluteibacterium</taxon>
    </lineage>
</organism>
<keyword evidence="7" id="KW-0812">Transmembrane</keyword>
<keyword evidence="9" id="KW-0328">Glycosyltransferase</keyword>
<dbReference type="NCBIfam" id="NF004388">
    <property type="entry name" value="PRK05749.1-4"/>
    <property type="match status" value="1"/>
</dbReference>
<name>A0ABV9NFQ0_9GAMM</name>
<sequence length="437" mass="47195">MPDRPGQRLLRGFYSLAMYLLAPLTLYHLVWRGMRQPEYLQRWGERFGHLPSRPAAGALWVHAVSVGEVNAAQPLVNAFRAAHPGRRLVLTTVTPTGSARARALWGDAVEHLYLPYDMPGAVRRFLDHVRPEVGVIMETEIWPNLFCQCRDRGIPLLIANARLSARSLRGYAPLGPLVRMALAAVRTVAAQSEADARRYLLLGAPEGAVIVTGNLKYEQRLDPALIPQAQAWRARWGAARPVWVAASTHEEETEAVVAAHRAVRERHPDALLLWAPRHPERFVSAVVLAREAGFRTQCRSVDGLPGPETDCFVVDTLGELNAFYAAADVAFVGGSLQAIGGHNLLEPAALGVPAVVGPHTFNFVEVTRALQAVDAVRQVPDAAGVAGAVVALLDDAPLRRRMGEAGRGLVEAQRGALAHTLALVEALLPPAAAPPGA</sequence>
<protein>
    <recommendedName>
        <fullName evidence="3 7">3-deoxy-D-manno-octulosonic acid transferase</fullName>
        <shortName evidence="7">Kdo transferase</shortName>
        <ecNumber evidence="2 7">2.4.99.12</ecNumber>
    </recommendedName>
    <alternativeName>
        <fullName evidence="5 7">Lipid IV(A) 3-deoxy-D-manno-octulosonic acid transferase</fullName>
    </alternativeName>
</protein>
<dbReference type="SUPFAM" id="SSF53756">
    <property type="entry name" value="UDP-Glycosyltransferase/glycogen phosphorylase"/>
    <property type="match status" value="1"/>
</dbReference>
<dbReference type="PANTHER" id="PTHR42755:SF1">
    <property type="entry name" value="3-DEOXY-D-MANNO-OCTULOSONIC ACID TRANSFERASE, MITOCHONDRIAL-RELATED"/>
    <property type="match status" value="1"/>
</dbReference>
<dbReference type="InterPro" id="IPR007507">
    <property type="entry name" value="Glycos_transf_N"/>
</dbReference>
<dbReference type="EMBL" id="JBHSGG010000002">
    <property type="protein sequence ID" value="MFC4726670.1"/>
    <property type="molecule type" value="Genomic_DNA"/>
</dbReference>
<evidence type="ECO:0000256" key="7">
    <source>
        <dbReference type="RuleBase" id="RU365103"/>
    </source>
</evidence>
<comment type="caution">
    <text evidence="9">The sequence shown here is derived from an EMBL/GenBank/DDBJ whole genome shotgun (WGS) entry which is preliminary data.</text>
</comment>
<keyword evidence="10" id="KW-1185">Reference proteome</keyword>
<keyword evidence="7" id="KW-0448">Lipopolysaccharide biosynthesis</keyword>
<evidence type="ECO:0000256" key="2">
    <source>
        <dbReference type="ARBA" id="ARBA00012621"/>
    </source>
</evidence>
<dbReference type="RefSeq" id="WP_377002576.1">
    <property type="nucleotide sequence ID" value="NZ_JBHSGG010000002.1"/>
</dbReference>
<dbReference type="PANTHER" id="PTHR42755">
    <property type="entry name" value="3-DEOXY-MANNO-OCTULOSONATE CYTIDYLYLTRANSFERASE"/>
    <property type="match status" value="1"/>
</dbReference>
<evidence type="ECO:0000256" key="1">
    <source>
        <dbReference type="ARBA" id="ARBA00004713"/>
    </source>
</evidence>
<dbReference type="Proteomes" id="UP001595892">
    <property type="component" value="Unassembled WGS sequence"/>
</dbReference>
<dbReference type="EC" id="2.4.99.12" evidence="2 7"/>
<evidence type="ECO:0000256" key="6">
    <source>
        <dbReference type="ARBA" id="ARBA00049183"/>
    </source>
</evidence>
<dbReference type="Pfam" id="PF04413">
    <property type="entry name" value="Glycos_transf_N"/>
    <property type="match status" value="1"/>
</dbReference>
<dbReference type="Gene3D" id="3.40.50.11720">
    <property type="entry name" value="3-Deoxy-D-manno-octulosonic-acid transferase, N-terminal domain"/>
    <property type="match status" value="1"/>
</dbReference>
<keyword evidence="7" id="KW-0472">Membrane</keyword>
<keyword evidence="7" id="KW-1133">Transmembrane helix</keyword>
<keyword evidence="4 7" id="KW-0808">Transferase</keyword>
<dbReference type="Gene3D" id="3.40.50.2000">
    <property type="entry name" value="Glycogen Phosphorylase B"/>
    <property type="match status" value="1"/>
</dbReference>
<evidence type="ECO:0000256" key="5">
    <source>
        <dbReference type="ARBA" id="ARBA00031445"/>
    </source>
</evidence>
<proteinExistence type="inferred from homology"/>
<evidence type="ECO:0000313" key="9">
    <source>
        <dbReference type="EMBL" id="MFC4726670.1"/>
    </source>
</evidence>
<gene>
    <name evidence="9" type="primary">waaA</name>
    <name evidence="9" type="ORF">ACFO3Q_00565</name>
</gene>
<evidence type="ECO:0000259" key="8">
    <source>
        <dbReference type="Pfam" id="PF04413"/>
    </source>
</evidence>
<reference evidence="10" key="1">
    <citation type="journal article" date="2019" name="Int. J. Syst. Evol. Microbiol.">
        <title>The Global Catalogue of Microorganisms (GCM) 10K type strain sequencing project: providing services to taxonomists for standard genome sequencing and annotation.</title>
        <authorList>
            <consortium name="The Broad Institute Genomics Platform"/>
            <consortium name="The Broad Institute Genome Sequencing Center for Infectious Disease"/>
            <person name="Wu L."/>
            <person name="Ma J."/>
        </authorList>
    </citation>
    <scope>NUCLEOTIDE SEQUENCE [LARGE SCALE GENOMIC DNA]</scope>
    <source>
        <strain evidence="10">CGMCC 1.13574</strain>
    </source>
</reference>
<evidence type="ECO:0000313" key="10">
    <source>
        <dbReference type="Proteomes" id="UP001595892"/>
    </source>
</evidence>
<comment type="function">
    <text evidence="7">Involved in lipopolysaccharide (LPS) biosynthesis. Catalyzes the transfer of 3-deoxy-D-manno-octulosonate (Kdo) residue(s) from CMP-Kdo to lipid IV(A), the tetraacyldisaccharide-1,4'-bisphosphate precursor of lipid A.</text>
</comment>
<comment type="pathway">
    <text evidence="1 7">Bacterial outer membrane biogenesis; LPS core biosynthesis.</text>
</comment>
<evidence type="ECO:0000256" key="4">
    <source>
        <dbReference type="ARBA" id="ARBA00022679"/>
    </source>
</evidence>
<evidence type="ECO:0000256" key="3">
    <source>
        <dbReference type="ARBA" id="ARBA00019077"/>
    </source>
</evidence>
<keyword evidence="7" id="KW-1003">Cell membrane</keyword>
<dbReference type="InterPro" id="IPR038107">
    <property type="entry name" value="Glycos_transf_N_sf"/>
</dbReference>
<feature type="domain" description="3-deoxy-D-manno-octulosonic-acid transferase N-terminal" evidence="8">
    <location>
        <begin position="41"/>
        <end position="218"/>
    </location>
</feature>
<dbReference type="GO" id="GO:0043842">
    <property type="term" value="F:Kdo transferase activity"/>
    <property type="evidence" value="ECO:0007669"/>
    <property type="project" value="UniProtKB-EC"/>
</dbReference>
<comment type="subcellular location">
    <subcellularLocation>
        <location evidence="7">Cell membrane</location>
    </subcellularLocation>
</comment>